<dbReference type="EC" id="2.7.7.65" evidence="3"/>
<evidence type="ECO:0000256" key="2">
    <source>
        <dbReference type="ARBA" id="ARBA00004665"/>
    </source>
</evidence>
<dbReference type="GO" id="GO:0005886">
    <property type="term" value="C:plasma membrane"/>
    <property type="evidence" value="ECO:0007669"/>
    <property type="project" value="TreeGrafter"/>
</dbReference>
<dbReference type="GO" id="GO:0043709">
    <property type="term" value="P:cell adhesion involved in single-species biofilm formation"/>
    <property type="evidence" value="ECO:0007669"/>
    <property type="project" value="TreeGrafter"/>
</dbReference>
<evidence type="ECO:0000256" key="4">
    <source>
        <dbReference type="ARBA" id="ARBA00023134"/>
    </source>
</evidence>
<organism evidence="8 9">
    <name type="scientific">Klebsiella pneumoniae 30684/NJST258_2</name>
    <dbReference type="NCBI Taxonomy" id="1420013"/>
    <lineage>
        <taxon>Bacteria</taxon>
        <taxon>Pseudomonadati</taxon>
        <taxon>Pseudomonadota</taxon>
        <taxon>Gammaproteobacteria</taxon>
        <taxon>Enterobacterales</taxon>
        <taxon>Enterobacteriaceae</taxon>
        <taxon>Klebsiella/Raoultella group</taxon>
        <taxon>Klebsiella</taxon>
        <taxon>Klebsiella pneumoniae complex</taxon>
    </lineage>
</organism>
<comment type="catalytic activity">
    <reaction evidence="5">
        <text>2 GTP = 3',3'-c-di-GMP + 2 diphosphate</text>
        <dbReference type="Rhea" id="RHEA:24898"/>
        <dbReference type="ChEBI" id="CHEBI:33019"/>
        <dbReference type="ChEBI" id="CHEBI:37565"/>
        <dbReference type="ChEBI" id="CHEBI:58805"/>
        <dbReference type="EC" id="2.7.7.65"/>
    </reaction>
</comment>
<keyword evidence="4" id="KW-0342">GTP-binding</keyword>
<feature type="transmembrane region" description="Helical" evidence="6">
    <location>
        <begin position="292"/>
        <end position="313"/>
    </location>
</feature>
<dbReference type="CDD" id="cd01949">
    <property type="entry name" value="GGDEF"/>
    <property type="match status" value="1"/>
</dbReference>
<keyword evidence="8" id="KW-0808">Transferase</keyword>
<dbReference type="NCBIfam" id="TIGR00254">
    <property type="entry name" value="GGDEF"/>
    <property type="match status" value="1"/>
</dbReference>
<evidence type="ECO:0000256" key="5">
    <source>
        <dbReference type="ARBA" id="ARBA00034247"/>
    </source>
</evidence>
<feature type="transmembrane region" description="Helical" evidence="6">
    <location>
        <begin position="48"/>
        <end position="73"/>
    </location>
</feature>
<dbReference type="PANTHER" id="PTHR45138">
    <property type="entry name" value="REGULATORY COMPONENTS OF SENSORY TRANSDUCTION SYSTEM"/>
    <property type="match status" value="1"/>
</dbReference>
<dbReference type="SUPFAM" id="SSF55073">
    <property type="entry name" value="Nucleotide cyclase"/>
    <property type="match status" value="1"/>
</dbReference>
<dbReference type="Pfam" id="PF17158">
    <property type="entry name" value="MASE4"/>
    <property type="match status" value="1"/>
</dbReference>
<dbReference type="PATRIC" id="fig|1420013.3.peg.2300"/>
<dbReference type="Pfam" id="PF00990">
    <property type="entry name" value="GGDEF"/>
    <property type="match status" value="1"/>
</dbReference>
<evidence type="ECO:0000256" key="1">
    <source>
        <dbReference type="ARBA" id="ARBA00001946"/>
    </source>
</evidence>
<name>W8UJJ6_KLEPN</name>
<dbReference type="InterPro" id="IPR033424">
    <property type="entry name" value="MASE4"/>
</dbReference>
<dbReference type="HOGENOM" id="CLU_000445_11_31_6"/>
<dbReference type="InterPro" id="IPR029787">
    <property type="entry name" value="Nucleotide_cyclase"/>
</dbReference>
<evidence type="ECO:0000256" key="6">
    <source>
        <dbReference type="SAM" id="Phobius"/>
    </source>
</evidence>
<dbReference type="InterPro" id="IPR050469">
    <property type="entry name" value="Diguanylate_Cyclase"/>
</dbReference>
<dbReference type="GO" id="GO:1902201">
    <property type="term" value="P:negative regulation of bacterial-type flagellum-dependent cell motility"/>
    <property type="evidence" value="ECO:0007669"/>
    <property type="project" value="TreeGrafter"/>
</dbReference>
<dbReference type="Proteomes" id="UP000019586">
    <property type="component" value="Chromosome"/>
</dbReference>
<reference evidence="8 9" key="1">
    <citation type="journal article" date="2014" name="Proc. Natl. Acad. Sci. U.S.A.">
        <title>Molecular dissection of the evolution of carbapenem-resistant multilocus sequence type 258 Klebsiella pneumoniae.</title>
        <authorList>
            <person name="Deleo F.R."/>
            <person name="Chen L."/>
            <person name="Porcella S.F."/>
            <person name="Martens C.A."/>
            <person name="Kobayashi S.D."/>
            <person name="Porter A.R."/>
            <person name="Chavda K.D."/>
            <person name="Jacobs M.R."/>
            <person name="Mathema B."/>
            <person name="Olsen R.J."/>
            <person name="Bonomo R.A."/>
            <person name="Musser J.M."/>
            <person name="Kreiswirth B.N."/>
        </authorList>
    </citation>
    <scope>NUCLEOTIDE SEQUENCE [LARGE SCALE GENOMIC DNA]</scope>
    <source>
        <strain evidence="8">30684/NJST258_2</strain>
    </source>
</reference>
<feature type="transmembrane region" description="Helical" evidence="6">
    <location>
        <begin position="110"/>
        <end position="131"/>
    </location>
</feature>
<protein>
    <recommendedName>
        <fullName evidence="3">diguanylate cyclase</fullName>
        <ecNumber evidence="3">2.7.7.65</ecNumber>
    </recommendedName>
</protein>
<evidence type="ECO:0000313" key="9">
    <source>
        <dbReference type="Proteomes" id="UP000019586"/>
    </source>
</evidence>
<comment type="pathway">
    <text evidence="2">Purine metabolism; 3',5'-cyclic di-GMP biosynthesis.</text>
</comment>
<evidence type="ECO:0000259" key="7">
    <source>
        <dbReference type="PROSITE" id="PS50887"/>
    </source>
</evidence>
<dbReference type="GO" id="GO:0005525">
    <property type="term" value="F:GTP binding"/>
    <property type="evidence" value="ECO:0007669"/>
    <property type="project" value="UniProtKB-KW"/>
</dbReference>
<keyword evidence="4" id="KW-0547">Nucleotide-binding</keyword>
<dbReference type="PROSITE" id="PS50887">
    <property type="entry name" value="GGDEF"/>
    <property type="match status" value="1"/>
</dbReference>
<gene>
    <name evidence="8" type="ORF">KPNJ2_02445</name>
</gene>
<dbReference type="InterPro" id="IPR043128">
    <property type="entry name" value="Rev_trsase/Diguanyl_cyclase"/>
</dbReference>
<feature type="domain" description="GGDEF" evidence="7">
    <location>
        <begin position="356"/>
        <end position="486"/>
    </location>
</feature>
<keyword evidence="8" id="KW-0548">Nucleotidyltransferase</keyword>
<dbReference type="KEGG" id="kps:KPNJ2_02445"/>
<dbReference type="Gene3D" id="3.30.70.270">
    <property type="match status" value="1"/>
</dbReference>
<feature type="transmembrane region" description="Helical" evidence="6">
    <location>
        <begin position="79"/>
        <end position="98"/>
    </location>
</feature>
<feature type="transmembrane region" description="Helical" evidence="6">
    <location>
        <begin position="151"/>
        <end position="174"/>
    </location>
</feature>
<dbReference type="PANTHER" id="PTHR45138:SF9">
    <property type="entry name" value="DIGUANYLATE CYCLASE DGCM-RELATED"/>
    <property type="match status" value="1"/>
</dbReference>
<feature type="transmembrane region" description="Helical" evidence="6">
    <location>
        <begin position="257"/>
        <end position="277"/>
    </location>
</feature>
<evidence type="ECO:0000256" key="3">
    <source>
        <dbReference type="ARBA" id="ARBA00012528"/>
    </source>
</evidence>
<dbReference type="AlphaFoldDB" id="W8UJJ6"/>
<comment type="cofactor">
    <cofactor evidence="1">
        <name>Mg(2+)</name>
        <dbReference type="ChEBI" id="CHEBI:18420"/>
    </cofactor>
</comment>
<dbReference type="SMART" id="SM00267">
    <property type="entry name" value="GGDEF"/>
    <property type="match status" value="1"/>
</dbReference>
<keyword evidence="6" id="KW-0812">Transmembrane</keyword>
<dbReference type="GO" id="GO:0052621">
    <property type="term" value="F:diguanylate cyclase activity"/>
    <property type="evidence" value="ECO:0007669"/>
    <property type="project" value="UniProtKB-EC"/>
</dbReference>
<evidence type="ECO:0000313" key="8">
    <source>
        <dbReference type="EMBL" id="AHM79225.1"/>
    </source>
</evidence>
<keyword evidence="6" id="KW-0472">Membrane</keyword>
<accession>W8UJJ6</accession>
<dbReference type="FunFam" id="3.30.70.270:FF:000001">
    <property type="entry name" value="Diguanylate cyclase domain protein"/>
    <property type="match status" value="1"/>
</dbReference>
<sequence length="489" mass="56120">MRLRNILSARPYYPQERKLALVTHRRCRCLLCGILPMPEHVHHIVKRLILYICICLLAGIGISGMTAFFHTSFSSTSSILFPLLTSFLMVFHITIACFMGMKYWSSKRRLYLTPVSFGFACSALLMLGTLSSYPDWLTCNPAPVVNQNDAVIYYFFRNIMMAVLFMSSIILYYFRQRIMHSWKAHVLTFTACILFTLTIIVLSWLYSSHSPWLSVNFIDDLSHTFTPLWQSIIGWLLMAVWFITLILLISLSKLRNIFWFSGAFFCSAYLFTLFQLLSTAGELDQTWYQARFFETLCTLFLILVLLVDVFILYRESNHKYVHSYQNSIRDPLTRLYNRSFFYDTLNQQLAKVNAQHPLSVLISDLDHFKRINDSYGHVAGDKVIQFAASVLESHSRVDDAAARIGGEEFALLLVNTGEKEAQAIAERIRLAVSAGESHLPERMTISMGVYTTYDNSVTAEACVQRADEAMYEAKNNGRNQVIVWHQQGG</sequence>
<dbReference type="EMBL" id="CP006918">
    <property type="protein sequence ID" value="AHM79225.1"/>
    <property type="molecule type" value="Genomic_DNA"/>
</dbReference>
<keyword evidence="6" id="KW-1133">Transmembrane helix</keyword>
<feature type="transmembrane region" description="Helical" evidence="6">
    <location>
        <begin position="227"/>
        <end position="250"/>
    </location>
</feature>
<proteinExistence type="predicted"/>
<feature type="transmembrane region" description="Helical" evidence="6">
    <location>
        <begin position="186"/>
        <end position="207"/>
    </location>
</feature>
<dbReference type="InterPro" id="IPR000160">
    <property type="entry name" value="GGDEF_dom"/>
</dbReference>